<evidence type="ECO:0000259" key="5">
    <source>
        <dbReference type="Pfam" id="PF00496"/>
    </source>
</evidence>
<dbReference type="SUPFAM" id="SSF53850">
    <property type="entry name" value="Periplasmic binding protein-like II"/>
    <property type="match status" value="1"/>
</dbReference>
<name>A0A0M4LX42_9SPHN</name>
<dbReference type="InterPro" id="IPR000914">
    <property type="entry name" value="SBP_5_dom"/>
</dbReference>
<comment type="similarity">
    <text evidence="2">Belongs to the bacterial solute-binding protein 5 family.</text>
</comment>
<dbReference type="STRING" id="361183.AMC99_02746"/>
<evidence type="ECO:0000256" key="3">
    <source>
        <dbReference type="ARBA" id="ARBA00022448"/>
    </source>
</evidence>
<dbReference type="InterPro" id="IPR039424">
    <property type="entry name" value="SBP_5"/>
</dbReference>
<organism evidence="6 7">
    <name type="scientific">Altererythrobacter epoxidivorans</name>
    <dbReference type="NCBI Taxonomy" id="361183"/>
    <lineage>
        <taxon>Bacteria</taxon>
        <taxon>Pseudomonadati</taxon>
        <taxon>Pseudomonadota</taxon>
        <taxon>Alphaproteobacteria</taxon>
        <taxon>Sphingomonadales</taxon>
        <taxon>Erythrobacteraceae</taxon>
        <taxon>Altererythrobacter</taxon>
    </lineage>
</organism>
<sequence>MRIWTALLPVALLAGCGSSGDSGPIEVAVIGEPESLFDQGVRLSYGAQELRAATFEGLVALDASGNIVPAIAERWIVTDDGLSYIFKLRDSNWPDGERIASRDAQRLLQDNLRRVKGTSLGLDLGKVDDVRAMAGRVIEIRLTSPMPDFLRLLAQPEMGFVRQGKGTGPFVMTRAEDSDVAELTAMPPESRGLPAREDWEDMTRPLALRALPAKEAIDLFSAGDLDIVLNGQLYSLPMVDTGPLTRGTIRLDSSMGLFGLIVMTDDGLLSDPARREALSMAIDREGLMQSFNIGGWKSSLEIVPRETWKNVVPKRVAWESQTIEERRAEARRRISAWASSSGQTPTVSIKLPRGPGSDRVFSGLARDFKTIGVTAQRTAAGERGDLELIDRVARYSSPRWFLNQFNCEIRSGPCSETADQMVEQALAENDLSKKDELFASAQLEMRAAHFYVPIGAPIRWSLVRGNVAGFQENPWGLHPLFPLVEPTT</sequence>
<dbReference type="Pfam" id="PF00496">
    <property type="entry name" value="SBP_bac_5"/>
    <property type="match status" value="1"/>
</dbReference>
<dbReference type="Gene3D" id="3.10.105.10">
    <property type="entry name" value="Dipeptide-binding Protein, Domain 3"/>
    <property type="match status" value="1"/>
</dbReference>
<dbReference type="PANTHER" id="PTHR30290">
    <property type="entry name" value="PERIPLASMIC BINDING COMPONENT OF ABC TRANSPORTER"/>
    <property type="match status" value="1"/>
</dbReference>
<comment type="subcellular location">
    <subcellularLocation>
        <location evidence="1">Periplasm</location>
    </subcellularLocation>
</comment>
<evidence type="ECO:0000256" key="1">
    <source>
        <dbReference type="ARBA" id="ARBA00004418"/>
    </source>
</evidence>
<proteinExistence type="inferred from homology"/>
<evidence type="ECO:0000256" key="2">
    <source>
        <dbReference type="ARBA" id="ARBA00005695"/>
    </source>
</evidence>
<accession>A0A0M4LX42</accession>
<dbReference type="PROSITE" id="PS51257">
    <property type="entry name" value="PROKAR_LIPOPROTEIN"/>
    <property type="match status" value="1"/>
</dbReference>
<dbReference type="PANTHER" id="PTHR30290:SF9">
    <property type="entry name" value="OLIGOPEPTIDE-BINDING PROTEIN APPA"/>
    <property type="match status" value="1"/>
</dbReference>
<dbReference type="PATRIC" id="fig|361183.4.peg.2700"/>
<dbReference type="Proteomes" id="UP000057938">
    <property type="component" value="Chromosome"/>
</dbReference>
<keyword evidence="3" id="KW-0813">Transport</keyword>
<keyword evidence="4" id="KW-0732">Signal</keyword>
<gene>
    <name evidence="6" type="ORF">AMC99_02746</name>
</gene>
<dbReference type="KEGG" id="aep:AMC99_02746"/>
<dbReference type="Gene3D" id="3.40.190.10">
    <property type="entry name" value="Periplasmic binding protein-like II"/>
    <property type="match status" value="1"/>
</dbReference>
<dbReference type="RefSeq" id="WP_083440181.1">
    <property type="nucleotide sequence ID" value="NZ_CP012669.1"/>
</dbReference>
<dbReference type="OrthoDB" id="9803988at2"/>
<keyword evidence="7" id="KW-1185">Reference proteome</keyword>
<dbReference type="EMBL" id="CP012669">
    <property type="protein sequence ID" value="ALE18017.1"/>
    <property type="molecule type" value="Genomic_DNA"/>
</dbReference>
<feature type="domain" description="Solute-binding protein family 5" evidence="5">
    <location>
        <begin position="66"/>
        <end position="374"/>
    </location>
</feature>
<dbReference type="GO" id="GO:0015833">
    <property type="term" value="P:peptide transport"/>
    <property type="evidence" value="ECO:0007669"/>
    <property type="project" value="TreeGrafter"/>
</dbReference>
<dbReference type="AlphaFoldDB" id="A0A0M4LX42"/>
<evidence type="ECO:0000313" key="7">
    <source>
        <dbReference type="Proteomes" id="UP000057938"/>
    </source>
</evidence>
<reference evidence="6 7" key="1">
    <citation type="submission" date="2015-09" db="EMBL/GenBank/DDBJ databases">
        <title>Complete genome sequence of a benzo[a]pyrene-degrading bacterium Altererythrobacter epoxidivorans CGMCC 1.7731T.</title>
        <authorList>
            <person name="Li Z."/>
            <person name="Cheng H."/>
            <person name="Huo Y."/>
            <person name="Xu X."/>
        </authorList>
    </citation>
    <scope>NUCLEOTIDE SEQUENCE [LARGE SCALE GENOMIC DNA]</scope>
    <source>
        <strain evidence="6 7">CGMCC 1.7731</strain>
    </source>
</reference>
<dbReference type="GO" id="GO:1904680">
    <property type="term" value="F:peptide transmembrane transporter activity"/>
    <property type="evidence" value="ECO:0007669"/>
    <property type="project" value="TreeGrafter"/>
</dbReference>
<protein>
    <submittedName>
        <fullName evidence="6">Oligopeptide ABC transporter, periplasmic oligopeptide-binding protein OppA</fullName>
    </submittedName>
</protein>
<evidence type="ECO:0000313" key="6">
    <source>
        <dbReference type="EMBL" id="ALE18017.1"/>
    </source>
</evidence>
<evidence type="ECO:0000256" key="4">
    <source>
        <dbReference type="ARBA" id="ARBA00022729"/>
    </source>
</evidence>